<dbReference type="PANTHER" id="PTHR23501">
    <property type="entry name" value="MAJOR FACILITATOR SUPERFAMILY"/>
    <property type="match status" value="1"/>
</dbReference>
<feature type="transmembrane region" description="Helical" evidence="7">
    <location>
        <begin position="328"/>
        <end position="351"/>
    </location>
</feature>
<evidence type="ECO:0000313" key="10">
    <source>
        <dbReference type="Proteomes" id="UP001595851"/>
    </source>
</evidence>
<dbReference type="RefSeq" id="WP_379528685.1">
    <property type="nucleotide sequence ID" value="NZ_JBHSBI010000006.1"/>
</dbReference>
<dbReference type="InterPro" id="IPR020846">
    <property type="entry name" value="MFS_dom"/>
</dbReference>
<feature type="transmembrane region" description="Helical" evidence="7">
    <location>
        <begin position="12"/>
        <end position="30"/>
    </location>
</feature>
<evidence type="ECO:0000256" key="6">
    <source>
        <dbReference type="SAM" id="MobiDB-lite"/>
    </source>
</evidence>
<dbReference type="SUPFAM" id="SSF103473">
    <property type="entry name" value="MFS general substrate transporter"/>
    <property type="match status" value="1"/>
</dbReference>
<feature type="domain" description="Major facilitator superfamily (MFS) profile" evidence="8">
    <location>
        <begin position="1"/>
        <end position="429"/>
    </location>
</feature>
<accession>A0ABV8G5F4</accession>
<dbReference type="Proteomes" id="UP001595851">
    <property type="component" value="Unassembled WGS sequence"/>
</dbReference>
<keyword evidence="4 7" id="KW-1133">Transmembrane helix</keyword>
<keyword evidence="10" id="KW-1185">Reference proteome</keyword>
<feature type="transmembrane region" description="Helical" evidence="7">
    <location>
        <begin position="303"/>
        <end position="322"/>
    </location>
</feature>
<feature type="transmembrane region" description="Helical" evidence="7">
    <location>
        <begin position="238"/>
        <end position="261"/>
    </location>
</feature>
<evidence type="ECO:0000256" key="4">
    <source>
        <dbReference type="ARBA" id="ARBA00022989"/>
    </source>
</evidence>
<evidence type="ECO:0000256" key="7">
    <source>
        <dbReference type="SAM" id="Phobius"/>
    </source>
</evidence>
<keyword evidence="5 7" id="KW-0472">Membrane</keyword>
<dbReference type="PANTHER" id="PTHR23501:SF191">
    <property type="entry name" value="VACUOLAR BASIC AMINO ACID TRANSPORTER 4"/>
    <property type="match status" value="1"/>
</dbReference>
<feature type="transmembrane region" description="Helical" evidence="7">
    <location>
        <begin position="100"/>
        <end position="121"/>
    </location>
</feature>
<gene>
    <name evidence="9" type="ORF">ACFOY2_14100</name>
</gene>
<evidence type="ECO:0000313" key="9">
    <source>
        <dbReference type="EMBL" id="MFC4008359.1"/>
    </source>
</evidence>
<dbReference type="InterPro" id="IPR036259">
    <property type="entry name" value="MFS_trans_sf"/>
</dbReference>
<dbReference type="Gene3D" id="1.20.1250.20">
    <property type="entry name" value="MFS general substrate transporter like domains"/>
    <property type="match status" value="1"/>
</dbReference>
<evidence type="ECO:0000259" key="8">
    <source>
        <dbReference type="PROSITE" id="PS50850"/>
    </source>
</evidence>
<reference evidence="10" key="1">
    <citation type="journal article" date="2019" name="Int. J. Syst. Evol. Microbiol.">
        <title>The Global Catalogue of Microorganisms (GCM) 10K type strain sequencing project: providing services to taxonomists for standard genome sequencing and annotation.</title>
        <authorList>
            <consortium name="The Broad Institute Genomics Platform"/>
            <consortium name="The Broad Institute Genome Sequencing Center for Infectious Disease"/>
            <person name="Wu L."/>
            <person name="Ma J."/>
        </authorList>
    </citation>
    <scope>NUCLEOTIDE SEQUENCE [LARGE SCALE GENOMIC DNA]</scope>
    <source>
        <strain evidence="10">TBRC 1276</strain>
    </source>
</reference>
<keyword evidence="3 7" id="KW-0812">Transmembrane</keyword>
<evidence type="ECO:0000256" key="1">
    <source>
        <dbReference type="ARBA" id="ARBA00004429"/>
    </source>
</evidence>
<name>A0ABV8G5F4_9ACTN</name>
<sequence>MVEQVGGSGSWYVWLVTAYLLTSSVSVPIYGRFSDLYGRRRLLLAGLAIFLAGSLACGLAGSMPFLIVSRALQGVGAGALLTLGMAVIRDLHPPHRAQGMIRMQSLMAGMMIVGMIGGPLLGGVLTDHASWRWAFLMNLPIGAVAAALVTVLLPERRVQASAPGKLDAAGIALLATGLSLILTGLSVKGNTSRAWNDPAVLGALLAGLAVLAALVPVERRAVAPLLPPHLLRLRSYAALLSGGFFFQLAVLPVGIFLPLYLQHVRGHSATTSGLLLLPLLVGMTVGNRLTAVHILRSGRTKPVLVVGAVLVTVGAAAFFALAPDTSPVLAGTWLLLIGLGAGPSMGGITIATQNSVPHADMGAATAGSMLTKQLGGSFGLACAQSLIGGHGELITAAGVGGMVGWLGVGAGLLALASILLMRDVLVSTRMPGPGDTTESDNLGSRNGEYR</sequence>
<dbReference type="Pfam" id="PF07690">
    <property type="entry name" value="MFS_1"/>
    <property type="match status" value="1"/>
</dbReference>
<feature type="transmembrane region" description="Helical" evidence="7">
    <location>
        <begin position="199"/>
        <end position="217"/>
    </location>
</feature>
<dbReference type="PROSITE" id="PS50850">
    <property type="entry name" value="MFS"/>
    <property type="match status" value="1"/>
</dbReference>
<feature type="transmembrane region" description="Helical" evidence="7">
    <location>
        <begin position="166"/>
        <end position="187"/>
    </location>
</feature>
<protein>
    <submittedName>
        <fullName evidence="9">MFS transporter</fullName>
    </submittedName>
</protein>
<feature type="transmembrane region" description="Helical" evidence="7">
    <location>
        <begin position="42"/>
        <end position="61"/>
    </location>
</feature>
<evidence type="ECO:0000256" key="3">
    <source>
        <dbReference type="ARBA" id="ARBA00022692"/>
    </source>
</evidence>
<comment type="subcellular location">
    <subcellularLocation>
        <location evidence="1">Cell inner membrane</location>
        <topology evidence="1">Multi-pass membrane protein</topology>
    </subcellularLocation>
</comment>
<evidence type="ECO:0000256" key="2">
    <source>
        <dbReference type="ARBA" id="ARBA00022448"/>
    </source>
</evidence>
<dbReference type="EMBL" id="JBHSBI010000006">
    <property type="protein sequence ID" value="MFC4008359.1"/>
    <property type="molecule type" value="Genomic_DNA"/>
</dbReference>
<keyword evidence="2" id="KW-0813">Transport</keyword>
<proteinExistence type="predicted"/>
<dbReference type="InterPro" id="IPR011701">
    <property type="entry name" value="MFS"/>
</dbReference>
<feature type="transmembrane region" description="Helical" evidence="7">
    <location>
        <begin position="133"/>
        <end position="154"/>
    </location>
</feature>
<feature type="transmembrane region" description="Helical" evidence="7">
    <location>
        <begin position="273"/>
        <end position="291"/>
    </location>
</feature>
<comment type="caution">
    <text evidence="9">The sequence shown here is derived from an EMBL/GenBank/DDBJ whole genome shotgun (WGS) entry which is preliminary data.</text>
</comment>
<evidence type="ECO:0000256" key="5">
    <source>
        <dbReference type="ARBA" id="ARBA00023136"/>
    </source>
</evidence>
<organism evidence="9 10">
    <name type="scientific">Nonomuraea purpurea</name>
    <dbReference type="NCBI Taxonomy" id="1849276"/>
    <lineage>
        <taxon>Bacteria</taxon>
        <taxon>Bacillati</taxon>
        <taxon>Actinomycetota</taxon>
        <taxon>Actinomycetes</taxon>
        <taxon>Streptosporangiales</taxon>
        <taxon>Streptosporangiaceae</taxon>
        <taxon>Nonomuraea</taxon>
    </lineage>
</organism>
<feature type="transmembrane region" description="Helical" evidence="7">
    <location>
        <begin position="393"/>
        <end position="420"/>
    </location>
</feature>
<feature type="transmembrane region" description="Helical" evidence="7">
    <location>
        <begin position="67"/>
        <end position="88"/>
    </location>
</feature>
<feature type="region of interest" description="Disordered" evidence="6">
    <location>
        <begin position="430"/>
        <end position="450"/>
    </location>
</feature>
<dbReference type="Gene3D" id="1.20.1720.10">
    <property type="entry name" value="Multidrug resistance protein D"/>
    <property type="match status" value="1"/>
</dbReference>